<evidence type="ECO:0000256" key="1">
    <source>
        <dbReference type="SAM" id="SignalP"/>
    </source>
</evidence>
<feature type="domain" description="TIL" evidence="2">
    <location>
        <begin position="27"/>
        <end position="82"/>
    </location>
</feature>
<keyword evidence="4" id="KW-1185">Reference proteome</keyword>
<keyword evidence="1" id="KW-0732">Signal</keyword>
<protein>
    <recommendedName>
        <fullName evidence="2">TIL domain-containing protein</fullName>
    </recommendedName>
</protein>
<dbReference type="Pfam" id="PF01826">
    <property type="entry name" value="TIL"/>
    <property type="match status" value="1"/>
</dbReference>
<sequence length="91" mass="10151">MKSEQLCLFVTLLVVVAVIADDEDFGCSANEYWHECGVGCQPHCYGPLLPPCDEPCKAGCICKPWHVRESKEGGECIKHEDCKEEGFLFNN</sequence>
<dbReference type="SUPFAM" id="SSF57567">
    <property type="entry name" value="Serine protease inhibitors"/>
    <property type="match status" value="1"/>
</dbReference>
<organism evidence="3 4">
    <name type="scientific">Anopheles quadriannulatus</name>
    <name type="common">Mosquito</name>
    <dbReference type="NCBI Taxonomy" id="34691"/>
    <lineage>
        <taxon>Eukaryota</taxon>
        <taxon>Metazoa</taxon>
        <taxon>Ecdysozoa</taxon>
        <taxon>Arthropoda</taxon>
        <taxon>Hexapoda</taxon>
        <taxon>Insecta</taxon>
        <taxon>Pterygota</taxon>
        <taxon>Neoptera</taxon>
        <taxon>Endopterygota</taxon>
        <taxon>Diptera</taxon>
        <taxon>Nematocera</taxon>
        <taxon>Culicoidea</taxon>
        <taxon>Culicidae</taxon>
        <taxon>Anophelinae</taxon>
        <taxon>Anopheles</taxon>
    </lineage>
</organism>
<evidence type="ECO:0000259" key="2">
    <source>
        <dbReference type="Pfam" id="PF01826"/>
    </source>
</evidence>
<evidence type="ECO:0000313" key="3">
    <source>
        <dbReference type="EnsemblMetazoa" id="AQUA004692-PA"/>
    </source>
</evidence>
<dbReference type="Gene3D" id="2.10.25.10">
    <property type="entry name" value="Laminin"/>
    <property type="match status" value="1"/>
</dbReference>
<dbReference type="CDD" id="cd19941">
    <property type="entry name" value="TIL"/>
    <property type="match status" value="1"/>
</dbReference>
<evidence type="ECO:0000313" key="4">
    <source>
        <dbReference type="Proteomes" id="UP000076407"/>
    </source>
</evidence>
<feature type="signal peptide" evidence="1">
    <location>
        <begin position="1"/>
        <end position="20"/>
    </location>
</feature>
<feature type="chain" id="PRO_5008142414" description="TIL domain-containing protein" evidence="1">
    <location>
        <begin position="21"/>
        <end position="91"/>
    </location>
</feature>
<proteinExistence type="predicted"/>
<dbReference type="VEuPathDB" id="VectorBase:AQUA004692"/>
<dbReference type="Proteomes" id="UP000076407">
    <property type="component" value="Unassembled WGS sequence"/>
</dbReference>
<dbReference type="EnsemblMetazoa" id="AQUA004692-RA">
    <property type="protein sequence ID" value="AQUA004692-PA"/>
    <property type="gene ID" value="AQUA004692"/>
</dbReference>
<dbReference type="AlphaFoldDB" id="A0A182X4G5"/>
<accession>A0A182X4G5</accession>
<dbReference type="InterPro" id="IPR036084">
    <property type="entry name" value="Ser_inhib-like_sf"/>
</dbReference>
<name>A0A182X4G5_ANOQN</name>
<reference evidence="3" key="1">
    <citation type="submission" date="2020-05" db="UniProtKB">
        <authorList>
            <consortium name="EnsemblMetazoa"/>
        </authorList>
    </citation>
    <scope>IDENTIFICATION</scope>
    <source>
        <strain evidence="3">SANGQUA</strain>
    </source>
</reference>
<dbReference type="InterPro" id="IPR002919">
    <property type="entry name" value="TIL_dom"/>
</dbReference>